<dbReference type="CDD" id="cd02517">
    <property type="entry name" value="CMP-KDO-Synthetase"/>
    <property type="match status" value="1"/>
</dbReference>
<keyword evidence="4 5" id="KW-0448">Lipopolysaccharide biosynthesis</keyword>
<evidence type="ECO:0000256" key="4">
    <source>
        <dbReference type="ARBA" id="ARBA00022985"/>
    </source>
</evidence>
<dbReference type="AlphaFoldDB" id="A0A1T2KVZ8"/>
<reference evidence="6 7" key="1">
    <citation type="submission" date="2016-11" db="EMBL/GenBank/DDBJ databases">
        <title>Mixed transmission modes and dynamic genome evolution in an obligate animal-bacterial symbiosis.</title>
        <authorList>
            <person name="Russell S.L."/>
            <person name="Corbett-Detig R.B."/>
            <person name="Cavanaugh C.M."/>
        </authorList>
    </citation>
    <scope>NUCLEOTIDE SEQUENCE [LARGE SCALE GENOMIC DNA]</scope>
    <source>
        <strain evidence="6">Sp-SM6</strain>
    </source>
</reference>
<dbReference type="InterPro" id="IPR029044">
    <property type="entry name" value="Nucleotide-diphossugar_trans"/>
</dbReference>
<dbReference type="GO" id="GO:0009103">
    <property type="term" value="P:lipopolysaccharide biosynthetic process"/>
    <property type="evidence" value="ECO:0007669"/>
    <property type="project" value="UniProtKB-UniRule"/>
</dbReference>
<dbReference type="EC" id="2.7.7.38" evidence="5"/>
<accession>A0A1T2KVZ8</accession>
<dbReference type="UniPathway" id="UPA00358">
    <property type="reaction ID" value="UER00476"/>
</dbReference>
<dbReference type="InterPro" id="IPR003329">
    <property type="entry name" value="Cytidylyl_trans"/>
</dbReference>
<keyword evidence="3 5" id="KW-0548">Nucleotidyltransferase</keyword>
<comment type="pathway">
    <text evidence="5">Nucleotide-sugar biosynthesis; CMP-3-deoxy-D-manno-octulosonate biosynthesis; CMP-3-deoxy-D-manno-octulosonate from 3-deoxy-D-manno-octulosonate and CTP: step 1/1.</text>
</comment>
<evidence type="ECO:0000313" key="6">
    <source>
        <dbReference type="EMBL" id="OOZ37015.1"/>
    </source>
</evidence>
<dbReference type="GO" id="GO:0008690">
    <property type="term" value="F:3-deoxy-manno-octulosonate cytidylyltransferase activity"/>
    <property type="evidence" value="ECO:0007669"/>
    <property type="project" value="UniProtKB-UniRule"/>
</dbReference>
<dbReference type="NCBIfam" id="NF009905">
    <property type="entry name" value="PRK13368.1"/>
    <property type="match status" value="1"/>
</dbReference>
<organism evidence="6 7">
    <name type="scientific">Solemya elarraichensis gill symbiont</name>
    <dbReference type="NCBI Taxonomy" id="1918949"/>
    <lineage>
        <taxon>Bacteria</taxon>
        <taxon>Pseudomonadati</taxon>
        <taxon>Pseudomonadota</taxon>
        <taxon>Gammaproteobacteria</taxon>
        <taxon>sulfur-oxidizing symbionts</taxon>
    </lineage>
</organism>
<keyword evidence="2 5" id="KW-0808">Transferase</keyword>
<evidence type="ECO:0000256" key="3">
    <source>
        <dbReference type="ARBA" id="ARBA00022695"/>
    </source>
</evidence>
<evidence type="ECO:0000256" key="5">
    <source>
        <dbReference type="HAMAP-Rule" id="MF_00057"/>
    </source>
</evidence>
<dbReference type="EMBL" id="MPRK01000297">
    <property type="protein sequence ID" value="OOZ37015.1"/>
    <property type="molecule type" value="Genomic_DNA"/>
</dbReference>
<gene>
    <name evidence="5" type="primary">kdsB</name>
    <name evidence="6" type="ORF">BOW52_10460</name>
</gene>
<dbReference type="GO" id="GO:0016020">
    <property type="term" value="C:membrane"/>
    <property type="evidence" value="ECO:0007669"/>
    <property type="project" value="UniProtKB-SubCell"/>
</dbReference>
<dbReference type="PANTHER" id="PTHR42866">
    <property type="entry name" value="3-DEOXY-MANNO-OCTULOSONATE CYTIDYLYLTRANSFERASE"/>
    <property type="match status" value="1"/>
</dbReference>
<dbReference type="Proteomes" id="UP000190198">
    <property type="component" value="Unassembled WGS sequence"/>
</dbReference>
<comment type="subcellular location">
    <subcellularLocation>
        <location evidence="5">Cytoplasm</location>
    </subcellularLocation>
    <subcellularLocation>
        <location evidence="1">Membrane</location>
    </subcellularLocation>
</comment>
<comment type="similarity">
    <text evidence="5">Belongs to the KdsB family.</text>
</comment>
<dbReference type="NCBIfam" id="NF003950">
    <property type="entry name" value="PRK05450.1-3"/>
    <property type="match status" value="1"/>
</dbReference>
<dbReference type="Gene3D" id="3.90.550.10">
    <property type="entry name" value="Spore Coat Polysaccharide Biosynthesis Protein SpsA, Chain A"/>
    <property type="match status" value="1"/>
</dbReference>
<dbReference type="NCBIfam" id="NF003952">
    <property type="entry name" value="PRK05450.1-5"/>
    <property type="match status" value="1"/>
</dbReference>
<dbReference type="NCBIfam" id="TIGR00466">
    <property type="entry name" value="kdsB"/>
    <property type="match status" value="1"/>
</dbReference>
<keyword evidence="7" id="KW-1185">Reference proteome</keyword>
<dbReference type="HAMAP" id="MF_00057">
    <property type="entry name" value="KdsB"/>
    <property type="match status" value="1"/>
</dbReference>
<comment type="caution">
    <text evidence="6">The sequence shown here is derived from an EMBL/GenBank/DDBJ whole genome shotgun (WGS) entry which is preliminary data.</text>
</comment>
<evidence type="ECO:0000256" key="1">
    <source>
        <dbReference type="ARBA" id="ARBA00004370"/>
    </source>
</evidence>
<dbReference type="GO" id="GO:0033468">
    <property type="term" value="P:CMP-keto-3-deoxy-D-manno-octulosonic acid biosynthetic process"/>
    <property type="evidence" value="ECO:0007669"/>
    <property type="project" value="UniProtKB-UniRule"/>
</dbReference>
<dbReference type="SUPFAM" id="SSF53448">
    <property type="entry name" value="Nucleotide-diphospho-sugar transferases"/>
    <property type="match status" value="1"/>
</dbReference>
<name>A0A1T2KVZ8_9GAMM</name>
<keyword evidence="5" id="KW-0963">Cytoplasm</keyword>
<dbReference type="PANTHER" id="PTHR42866:SF2">
    <property type="entry name" value="3-DEOXY-MANNO-OCTULOSONATE CYTIDYLYLTRANSFERASE, MITOCHONDRIAL"/>
    <property type="match status" value="1"/>
</dbReference>
<proteinExistence type="inferred from homology"/>
<dbReference type="Pfam" id="PF02348">
    <property type="entry name" value="CTP_transf_3"/>
    <property type="match status" value="1"/>
</dbReference>
<sequence length="255" mass="28179">MSQFTVVIPARYASTRLPGKPLLEIAGRPMISHVVERALDSGASNVIVATDDQRIADVVSGLDVDVCMTRADHPSGTDRLAEVAEQQGWYDEQMIINLQGDEPQMPATLLTQVFEALDAHPQAAIATLCTPISDAEELFDPNAVKVVMDSEGYAHYFSRAVIPWQRDWFAQHGTHTLPEGVNYYRHLGIYAYRAGFLKKYAGLSPAPTEEAESLEQLRALWHGEKIHVSVADEVPPAGIDTEADLNRVRRLWASS</sequence>
<dbReference type="RefSeq" id="WP_078477646.1">
    <property type="nucleotide sequence ID" value="NZ_MPRK01000297.1"/>
</dbReference>
<dbReference type="OrthoDB" id="9815559at2"/>
<dbReference type="InterPro" id="IPR004528">
    <property type="entry name" value="KdsB"/>
</dbReference>
<evidence type="ECO:0000256" key="2">
    <source>
        <dbReference type="ARBA" id="ARBA00022679"/>
    </source>
</evidence>
<comment type="function">
    <text evidence="5">Activates KDO (a required 8-carbon sugar) for incorporation into bacterial lipopolysaccharide in Gram-negative bacteria.</text>
</comment>
<comment type="catalytic activity">
    <reaction evidence="5">
        <text>3-deoxy-alpha-D-manno-oct-2-ulosonate + CTP = CMP-3-deoxy-beta-D-manno-octulosonate + diphosphate</text>
        <dbReference type="Rhea" id="RHEA:23448"/>
        <dbReference type="ChEBI" id="CHEBI:33019"/>
        <dbReference type="ChEBI" id="CHEBI:37563"/>
        <dbReference type="ChEBI" id="CHEBI:85986"/>
        <dbReference type="ChEBI" id="CHEBI:85987"/>
        <dbReference type="EC" id="2.7.7.38"/>
    </reaction>
</comment>
<dbReference type="FunFam" id="3.90.550.10:FF:000011">
    <property type="entry name" value="3-deoxy-manno-octulosonate cytidylyltransferase"/>
    <property type="match status" value="1"/>
</dbReference>
<dbReference type="GO" id="GO:0005829">
    <property type="term" value="C:cytosol"/>
    <property type="evidence" value="ECO:0007669"/>
    <property type="project" value="TreeGrafter"/>
</dbReference>
<evidence type="ECO:0000313" key="7">
    <source>
        <dbReference type="Proteomes" id="UP000190198"/>
    </source>
</evidence>
<protein>
    <recommendedName>
        <fullName evidence="5">3-deoxy-manno-octulosonate cytidylyltransferase</fullName>
        <ecNumber evidence="5">2.7.7.38</ecNumber>
    </recommendedName>
    <alternativeName>
        <fullName evidence="5">CMP-2-keto-3-deoxyoctulosonic acid synthase</fullName>
        <shortName evidence="5">CKS</shortName>
        <shortName evidence="5">CMP-KDO synthase</shortName>
    </alternativeName>
</protein>